<dbReference type="Pfam" id="PF09335">
    <property type="entry name" value="VTT_dom"/>
    <property type="match status" value="1"/>
</dbReference>
<name>A0ABS0BVT1_9GAMM</name>
<feature type="transmembrane region" description="Helical" evidence="1">
    <location>
        <begin position="93"/>
        <end position="113"/>
    </location>
</feature>
<evidence type="ECO:0000313" key="3">
    <source>
        <dbReference type="EMBL" id="MBF6057074.1"/>
    </source>
</evidence>
<reference evidence="3 4" key="2">
    <citation type="submission" date="2020-11" db="EMBL/GenBank/DDBJ databases">
        <title>Sulfur oxidizing isolate from Hospital Hole Sinkhole.</title>
        <authorList>
            <person name="Scott K.M."/>
        </authorList>
    </citation>
    <scope>NUCLEOTIDE SEQUENCE [LARGE SCALE GENOMIC DNA]</scope>
    <source>
        <strain evidence="3 4">HH1</strain>
    </source>
</reference>
<keyword evidence="1" id="KW-0812">Transmembrane</keyword>
<keyword evidence="1" id="KW-0472">Membrane</keyword>
<dbReference type="EMBL" id="JACBGI020000002">
    <property type="protein sequence ID" value="MBF6057074.1"/>
    <property type="molecule type" value="Genomic_DNA"/>
</dbReference>
<keyword evidence="1" id="KW-1133">Transmembrane helix</keyword>
<dbReference type="RefSeq" id="WP_194947445.1">
    <property type="nucleotide sequence ID" value="NZ_JACBGI020000002.1"/>
</dbReference>
<feature type="transmembrane region" description="Helical" evidence="1">
    <location>
        <begin position="40"/>
        <end position="62"/>
    </location>
</feature>
<feature type="domain" description="VTT" evidence="2">
    <location>
        <begin position="23"/>
        <end position="143"/>
    </location>
</feature>
<dbReference type="PANTHER" id="PTHR42709">
    <property type="entry name" value="ALKALINE PHOSPHATASE LIKE PROTEIN"/>
    <property type="match status" value="1"/>
</dbReference>
<dbReference type="InterPro" id="IPR032816">
    <property type="entry name" value="VTT_dom"/>
</dbReference>
<organism evidence="3 4">
    <name type="scientific">Thiomicrorhabdus heinhorstiae</name>
    <dbReference type="NCBI Taxonomy" id="2748010"/>
    <lineage>
        <taxon>Bacteria</taxon>
        <taxon>Pseudomonadati</taxon>
        <taxon>Pseudomonadota</taxon>
        <taxon>Gammaproteobacteria</taxon>
        <taxon>Thiotrichales</taxon>
        <taxon>Piscirickettsiaceae</taxon>
        <taxon>Thiomicrorhabdus</taxon>
    </lineage>
</organism>
<protein>
    <submittedName>
        <fullName evidence="3">DedA family protein</fullName>
    </submittedName>
</protein>
<accession>A0ABS0BVT1</accession>
<keyword evidence="4" id="KW-1185">Reference proteome</keyword>
<sequence>MDFEGLIAEYGYLAVFIGSFLEGETALILGGFLAHNGHLLLQWVMISAALGSFLGDQLYYYIGRYKGKSYLESKPLWKQRSDKIFDYLNRHPVLFILGFRFMYGLRTVAPFVIGASGFPPLRYTILNIIGVTIWAIVIGSLGYYLGRFAEQILNDVQKYEMWILGFIALAAFGYWIYRMRKTRREALIKASEDDRQA</sequence>
<feature type="transmembrane region" description="Helical" evidence="1">
    <location>
        <begin position="12"/>
        <end position="33"/>
    </location>
</feature>
<comment type="caution">
    <text evidence="3">The sequence shown here is derived from an EMBL/GenBank/DDBJ whole genome shotgun (WGS) entry which is preliminary data.</text>
</comment>
<reference evidence="3 4" key="1">
    <citation type="submission" date="2020-06" db="EMBL/GenBank/DDBJ databases">
        <authorList>
            <person name="Scott K."/>
        </authorList>
    </citation>
    <scope>NUCLEOTIDE SEQUENCE [LARGE SCALE GENOMIC DNA]</scope>
    <source>
        <strain evidence="3 4">HH1</strain>
    </source>
</reference>
<evidence type="ECO:0000313" key="4">
    <source>
        <dbReference type="Proteomes" id="UP001193680"/>
    </source>
</evidence>
<gene>
    <name evidence="3" type="ORF">H8792_001840</name>
</gene>
<dbReference type="PANTHER" id="PTHR42709:SF2">
    <property type="entry name" value="INNER MEMBRANE PROTEIN YOHD"/>
    <property type="match status" value="1"/>
</dbReference>
<evidence type="ECO:0000259" key="2">
    <source>
        <dbReference type="Pfam" id="PF09335"/>
    </source>
</evidence>
<dbReference type="Proteomes" id="UP001193680">
    <property type="component" value="Unassembled WGS sequence"/>
</dbReference>
<feature type="transmembrane region" description="Helical" evidence="1">
    <location>
        <begin position="161"/>
        <end position="177"/>
    </location>
</feature>
<proteinExistence type="predicted"/>
<feature type="transmembrane region" description="Helical" evidence="1">
    <location>
        <begin position="125"/>
        <end position="146"/>
    </location>
</feature>
<evidence type="ECO:0000256" key="1">
    <source>
        <dbReference type="SAM" id="Phobius"/>
    </source>
</evidence>
<dbReference type="InterPro" id="IPR051311">
    <property type="entry name" value="DedA_domain"/>
</dbReference>